<gene>
    <name evidence="5" type="ordered locus">Varpa_4622</name>
</gene>
<dbReference type="Pfam" id="PF12852">
    <property type="entry name" value="Cupin_6"/>
    <property type="match status" value="1"/>
</dbReference>
<proteinExistence type="predicted"/>
<dbReference type="SMART" id="SM00342">
    <property type="entry name" value="HTH_ARAC"/>
    <property type="match status" value="1"/>
</dbReference>
<dbReference type="RefSeq" id="WP_013542994.1">
    <property type="nucleotide sequence ID" value="NC_014931.1"/>
</dbReference>
<feature type="domain" description="HTH araC/xylS-type" evidence="4">
    <location>
        <begin position="246"/>
        <end position="344"/>
    </location>
</feature>
<reference evidence="5 6" key="2">
    <citation type="journal article" date="2013" name="Genome Announc.">
        <title>Genome of the Root-Associated Plant Growth-Promoting Bacterium Variovorax paradoxus Strain EPS.</title>
        <authorList>
            <person name="Han J.I."/>
            <person name="Spain J.C."/>
            <person name="Leadbetter J.R."/>
            <person name="Ovchinnikova G."/>
            <person name="Goodwin L.A."/>
            <person name="Han C.S."/>
            <person name="Woyke T."/>
            <person name="Davenport K.W."/>
            <person name="Orwin P.M."/>
        </authorList>
    </citation>
    <scope>NUCLEOTIDE SEQUENCE [LARGE SCALE GENOMIC DNA]</scope>
    <source>
        <strain evidence="5 6">EPS</strain>
    </source>
</reference>
<dbReference type="KEGG" id="vpe:Varpa_4622"/>
<evidence type="ECO:0000313" key="5">
    <source>
        <dbReference type="EMBL" id="ADU38785.1"/>
    </source>
</evidence>
<dbReference type="PROSITE" id="PS01124">
    <property type="entry name" value="HTH_ARAC_FAMILY_2"/>
    <property type="match status" value="1"/>
</dbReference>
<keyword evidence="1" id="KW-0805">Transcription regulation</keyword>
<dbReference type="InterPro" id="IPR018062">
    <property type="entry name" value="HTH_AraC-typ_CS"/>
</dbReference>
<dbReference type="GO" id="GO:0043565">
    <property type="term" value="F:sequence-specific DNA binding"/>
    <property type="evidence" value="ECO:0007669"/>
    <property type="project" value="InterPro"/>
</dbReference>
<dbReference type="PANTHER" id="PTHR46796">
    <property type="entry name" value="HTH-TYPE TRANSCRIPTIONAL ACTIVATOR RHAS-RELATED"/>
    <property type="match status" value="1"/>
</dbReference>
<dbReference type="AlphaFoldDB" id="E6UWC8"/>
<dbReference type="InterPro" id="IPR009057">
    <property type="entry name" value="Homeodomain-like_sf"/>
</dbReference>
<dbReference type="PANTHER" id="PTHR46796:SF7">
    <property type="entry name" value="ARAC FAMILY TRANSCRIPTIONAL REGULATOR"/>
    <property type="match status" value="1"/>
</dbReference>
<dbReference type="Gene3D" id="1.10.10.60">
    <property type="entry name" value="Homeodomain-like"/>
    <property type="match status" value="2"/>
</dbReference>
<dbReference type="PROSITE" id="PS00041">
    <property type="entry name" value="HTH_ARAC_FAMILY_1"/>
    <property type="match status" value="1"/>
</dbReference>
<evidence type="ECO:0000256" key="2">
    <source>
        <dbReference type="ARBA" id="ARBA00023125"/>
    </source>
</evidence>
<dbReference type="Proteomes" id="UP000008917">
    <property type="component" value="Chromosome"/>
</dbReference>
<dbReference type="Pfam" id="PF12833">
    <property type="entry name" value="HTH_18"/>
    <property type="match status" value="1"/>
</dbReference>
<keyword evidence="3" id="KW-0804">Transcription</keyword>
<organism evidence="5 6">
    <name type="scientific">Variovorax paradoxus (strain EPS)</name>
    <dbReference type="NCBI Taxonomy" id="595537"/>
    <lineage>
        <taxon>Bacteria</taxon>
        <taxon>Pseudomonadati</taxon>
        <taxon>Pseudomonadota</taxon>
        <taxon>Betaproteobacteria</taxon>
        <taxon>Burkholderiales</taxon>
        <taxon>Comamonadaceae</taxon>
        <taxon>Variovorax</taxon>
    </lineage>
</organism>
<dbReference type="SUPFAM" id="SSF46689">
    <property type="entry name" value="Homeodomain-like"/>
    <property type="match status" value="2"/>
</dbReference>
<dbReference type="STRING" id="595537.Varpa_4622"/>
<dbReference type="InterPro" id="IPR032783">
    <property type="entry name" value="AraC_lig"/>
</dbReference>
<evidence type="ECO:0000256" key="1">
    <source>
        <dbReference type="ARBA" id="ARBA00023015"/>
    </source>
</evidence>
<evidence type="ECO:0000313" key="6">
    <source>
        <dbReference type="Proteomes" id="UP000008917"/>
    </source>
</evidence>
<name>E6UWC8_VARPE</name>
<keyword evidence="2" id="KW-0238">DNA-binding</keyword>
<dbReference type="HOGENOM" id="CLU_000445_81_0_4"/>
<accession>E6UWC8</accession>
<dbReference type="eggNOG" id="COG2207">
    <property type="taxonomic scope" value="Bacteria"/>
</dbReference>
<reference evidence="6" key="1">
    <citation type="submission" date="2010-12" db="EMBL/GenBank/DDBJ databases">
        <title>Complete sequence of Variovorax paradoxus EPS.</title>
        <authorList>
            <consortium name="US DOE Joint Genome Institute"/>
            <person name="Lucas S."/>
            <person name="Copeland A."/>
            <person name="Lapidus A."/>
            <person name="Cheng J.-F."/>
            <person name="Goodwin L."/>
            <person name="Pitluck S."/>
            <person name="Teshima H."/>
            <person name="Detter J.C."/>
            <person name="Han C."/>
            <person name="Tapia R."/>
            <person name="Land M."/>
            <person name="Hauser L."/>
            <person name="Kyrpides N."/>
            <person name="Ivanova N."/>
            <person name="Ovchinnikova G."/>
            <person name="Orwin P."/>
            <person name="Han J.-I.G."/>
            <person name="Woyke T."/>
        </authorList>
    </citation>
    <scope>NUCLEOTIDE SEQUENCE [LARGE SCALE GENOMIC DNA]</scope>
    <source>
        <strain evidence="6">EPS</strain>
    </source>
</reference>
<protein>
    <submittedName>
        <fullName evidence="5">Transcriptional regulator, AraC family</fullName>
    </submittedName>
</protein>
<dbReference type="GO" id="GO:0003700">
    <property type="term" value="F:DNA-binding transcription factor activity"/>
    <property type="evidence" value="ECO:0007669"/>
    <property type="project" value="InterPro"/>
</dbReference>
<evidence type="ECO:0000256" key="3">
    <source>
        <dbReference type="ARBA" id="ARBA00023163"/>
    </source>
</evidence>
<dbReference type="InterPro" id="IPR018060">
    <property type="entry name" value="HTH_AraC"/>
</dbReference>
<dbReference type="EMBL" id="CP002417">
    <property type="protein sequence ID" value="ADU38785.1"/>
    <property type="molecule type" value="Genomic_DNA"/>
</dbReference>
<dbReference type="InterPro" id="IPR050204">
    <property type="entry name" value="AraC_XylS_family_regulators"/>
</dbReference>
<evidence type="ECO:0000259" key="4">
    <source>
        <dbReference type="PROSITE" id="PS01124"/>
    </source>
</evidence>
<dbReference type="OrthoDB" id="9789899at2"/>
<sequence>MTEMPEVLIQTTPGTPPGMAPDMAPGAGDLLSDLLESMHVTGMVLFRAEFREPWSVTSADSGQLAAMLALGSSRVIPFHIVGAGSCLLALPGREPVRLDSGDAVVLPSGGVHRLGGCGDSAAPVHIGQLLPQLPWTGMPVVEHGGGGASTSIVCGFIRCDELLFHPVLGHLPEVLHIRPDSTPSDQWLATTIRHTVNEAGKPQPGWRTMLPRLTELMFVEILRKHMQTLTAGEVGWLAACNDAVAGPALKLLHAAPLEDWTLERLARGVGVSRTVLGERFKHFLDQPPMQYLGHWRLQLAARHLKSSELPIKTIADHARYESEAAFSRAFKRRFGLPPGDWRRKQARTQG</sequence>